<proteinExistence type="predicted"/>
<gene>
    <name evidence="1" type="ORF">BACUNI_01182</name>
</gene>
<reference evidence="1" key="2">
    <citation type="submission" date="2013-11" db="EMBL/GenBank/DDBJ databases">
        <title>Draft genome sequence of Bacteroides uniformis (ATCC 8492).</title>
        <authorList>
            <person name="Sudarsanam P."/>
            <person name="Ley R."/>
            <person name="Guruge J."/>
            <person name="Turnbaugh P.J."/>
            <person name="Mahowald M."/>
            <person name="Liep D."/>
            <person name="Gordon J."/>
        </authorList>
    </citation>
    <scope>NUCLEOTIDE SEQUENCE</scope>
    <source>
        <strain evidence="1">ATCC 8492</strain>
    </source>
</reference>
<keyword evidence="2" id="KW-1185">Reference proteome</keyword>
<evidence type="ECO:0000313" key="2">
    <source>
        <dbReference type="Proteomes" id="UP000004110"/>
    </source>
</evidence>
<dbReference type="EMBL" id="AAYH02000039">
    <property type="protein sequence ID" value="EDO55094.1"/>
    <property type="molecule type" value="Genomic_DNA"/>
</dbReference>
<comment type="caution">
    <text evidence="1">The sequence shown here is derived from an EMBL/GenBank/DDBJ whole genome shotgun (WGS) entry which is preliminary data.</text>
</comment>
<dbReference type="AlphaFoldDB" id="A0ABC9NEB5"/>
<sequence length="104" mass="11801">MSFQVVFTFGGGFSKKPAEFVAVCLGEFVITFYGNHTLGWGSEKKNHSYIYDFTIYDFTIEVTSLSIFIFSSWGQRYVKSVGRRKKGKQKTHAILLVCVFCSVS</sequence>
<organism evidence="1 2">
    <name type="scientific">Bacteroides uniformis (strain ATCC 8492 / DSM 6597 / CCUG 4942 / CIP 103695 / JCM 5828 / KCTC 5204 / NCTC 13054 / VPI 0061)</name>
    <dbReference type="NCBI Taxonomy" id="411479"/>
    <lineage>
        <taxon>Bacteria</taxon>
        <taxon>Pseudomonadati</taxon>
        <taxon>Bacteroidota</taxon>
        <taxon>Bacteroidia</taxon>
        <taxon>Bacteroidales</taxon>
        <taxon>Bacteroidaceae</taxon>
        <taxon>Bacteroides</taxon>
    </lineage>
</organism>
<dbReference type="Proteomes" id="UP000004110">
    <property type="component" value="Unassembled WGS sequence"/>
</dbReference>
<accession>A0ABC9NEB5</accession>
<evidence type="ECO:0000313" key="1">
    <source>
        <dbReference type="EMBL" id="EDO55094.1"/>
    </source>
</evidence>
<name>A0ABC9NEB5_BACUC</name>
<protein>
    <submittedName>
        <fullName evidence="1">Uncharacterized protein</fullName>
    </submittedName>
</protein>
<reference evidence="1" key="1">
    <citation type="submission" date="2007-06" db="EMBL/GenBank/DDBJ databases">
        <authorList>
            <person name="Fulton L."/>
            <person name="Clifton S."/>
            <person name="Fulton B."/>
            <person name="Xu J."/>
            <person name="Minx P."/>
            <person name="Pepin K.H."/>
            <person name="Johnson M."/>
            <person name="Thiruvilangam P."/>
            <person name="Bhonagiri V."/>
            <person name="Nash W.E."/>
            <person name="Mardis E.R."/>
            <person name="Wilson R.K."/>
        </authorList>
    </citation>
    <scope>NUCLEOTIDE SEQUENCE [LARGE SCALE GENOMIC DNA]</scope>
    <source>
        <strain evidence="1">ATCC 8492</strain>
    </source>
</reference>